<feature type="domain" description="Disease resistance protein RPS4B/Roq1-like leucine-rich repeats" evidence="3">
    <location>
        <begin position="205"/>
        <end position="401"/>
    </location>
</feature>
<keyword evidence="1" id="KW-0611">Plant defense</keyword>
<proteinExistence type="predicted"/>
<protein>
    <recommendedName>
        <fullName evidence="3">Disease resistance protein RPS4B/Roq1-like leucine-rich repeats domain-containing protein</fullName>
    </recommendedName>
</protein>
<dbReference type="AlphaFoldDB" id="A0AAW1X1X0"/>
<evidence type="ECO:0000313" key="5">
    <source>
        <dbReference type="Proteomes" id="UP001457282"/>
    </source>
</evidence>
<dbReference type="Gene3D" id="3.80.10.10">
    <property type="entry name" value="Ribonuclease Inhibitor"/>
    <property type="match status" value="2"/>
</dbReference>
<dbReference type="PANTHER" id="PTHR11017">
    <property type="entry name" value="LEUCINE-RICH REPEAT-CONTAINING PROTEIN"/>
    <property type="match status" value="1"/>
</dbReference>
<evidence type="ECO:0000256" key="2">
    <source>
        <dbReference type="SAM" id="MobiDB-lite"/>
    </source>
</evidence>
<evidence type="ECO:0000256" key="1">
    <source>
        <dbReference type="ARBA" id="ARBA00022821"/>
    </source>
</evidence>
<dbReference type="InterPro" id="IPR058546">
    <property type="entry name" value="RPS4B/Roq1-like_LRR"/>
</dbReference>
<name>A0AAW1X1X0_RUBAR</name>
<keyword evidence="5" id="KW-1185">Reference proteome</keyword>
<dbReference type="EMBL" id="JBEDUW010000004">
    <property type="protein sequence ID" value="KAK9930878.1"/>
    <property type="molecule type" value="Genomic_DNA"/>
</dbReference>
<dbReference type="Proteomes" id="UP001457282">
    <property type="component" value="Unassembled WGS sequence"/>
</dbReference>
<dbReference type="GO" id="GO:0006952">
    <property type="term" value="P:defense response"/>
    <property type="evidence" value="ECO:0007669"/>
    <property type="project" value="InterPro"/>
</dbReference>
<gene>
    <name evidence="4" type="ORF">M0R45_018183</name>
</gene>
<evidence type="ECO:0000259" key="3">
    <source>
        <dbReference type="Pfam" id="PF23286"/>
    </source>
</evidence>
<feature type="region of interest" description="Disordered" evidence="2">
    <location>
        <begin position="704"/>
        <end position="743"/>
    </location>
</feature>
<dbReference type="InterPro" id="IPR032675">
    <property type="entry name" value="LRR_dom_sf"/>
</dbReference>
<sequence>MHDLIEEMGKDIVIQEGEPGKRSRLWNLDDVNHVLTNNTGTDKIKGIQVPWQQEKDEICLNATSVSKMKNLIFFSSGNGVGYSGTIDYLSNNLRWLDWPRCPLESFPSNFHPKELVLLKIKSISITRLWKGRKSYPNLTSMNLRGCFSLLELPDFSGIPNLKELTLHGCESLVELHDSVGSLHRLEILDAADCYKLVKLPREISLKSLQSINLYNCNRLEEFPKIIGKMDSLSSLDLSRSGIKELDSSIGNLIGLKDLSLHYCENLTTLPCSIYGLQNLETLDLCECSKLAAFPTNTKSLHDDNGDGSSSLPKLKVLRMGGCNLSDVDFLTTLDCLETLTELELLGNSFVSLPACISKFVNLKKLGLHYCKRLREIPELPPNLVEVDVSDCESLEKFWKLSKVLEGKESQGIELIYLLNCNRLCDNLGYNMDKMEHILLNNQDNAPFRVVFPLRTSEVPKWFNCWKDVIGPTGYRFACEFSIKISENLKWEKIGLAICAVSEGRNPNRCDYEVSINEVCIPRSVLYSFHVYKCGIISTTDHVWLEYIPLLPQPYYMCGVRFSNPYADKILKGCGVHLVCQESKDDEYSSNKVGGGGVEPTEQKRHCTDLLESENPQQKKHRGPKSIFQHQPDGFDNPAAAQSARANPDFSGLGSSILFNINSAYRAEDEIRRFSKKHGIYYFPCKWGTCCGVHLVCQQNKDGEYSSNKVGGGGAEPTEQKRHHTGLLESENPQQRGHRGPYSM</sequence>
<dbReference type="SUPFAM" id="SSF52058">
    <property type="entry name" value="L domain-like"/>
    <property type="match status" value="1"/>
</dbReference>
<organism evidence="4 5">
    <name type="scientific">Rubus argutus</name>
    <name type="common">Southern blackberry</name>
    <dbReference type="NCBI Taxonomy" id="59490"/>
    <lineage>
        <taxon>Eukaryota</taxon>
        <taxon>Viridiplantae</taxon>
        <taxon>Streptophyta</taxon>
        <taxon>Embryophyta</taxon>
        <taxon>Tracheophyta</taxon>
        <taxon>Spermatophyta</taxon>
        <taxon>Magnoliopsida</taxon>
        <taxon>eudicotyledons</taxon>
        <taxon>Gunneridae</taxon>
        <taxon>Pentapetalae</taxon>
        <taxon>rosids</taxon>
        <taxon>fabids</taxon>
        <taxon>Rosales</taxon>
        <taxon>Rosaceae</taxon>
        <taxon>Rosoideae</taxon>
        <taxon>Rosoideae incertae sedis</taxon>
        <taxon>Rubus</taxon>
    </lineage>
</organism>
<dbReference type="InterPro" id="IPR044974">
    <property type="entry name" value="Disease_R_plants"/>
</dbReference>
<dbReference type="PANTHER" id="PTHR11017:SF578">
    <property type="entry name" value="ADP-RIBOSYL CYCLASE_CYCLIC ADP-RIBOSE HYDROLASE"/>
    <property type="match status" value="1"/>
</dbReference>
<dbReference type="Pfam" id="PF23286">
    <property type="entry name" value="LRR_13"/>
    <property type="match status" value="1"/>
</dbReference>
<feature type="region of interest" description="Disordered" evidence="2">
    <location>
        <begin position="612"/>
        <end position="646"/>
    </location>
</feature>
<comment type="caution">
    <text evidence="4">The sequence shown here is derived from an EMBL/GenBank/DDBJ whole genome shotgun (WGS) entry which is preliminary data.</text>
</comment>
<reference evidence="4 5" key="1">
    <citation type="journal article" date="2023" name="G3 (Bethesda)">
        <title>A chromosome-length genome assembly and annotation of blackberry (Rubus argutus, cv. 'Hillquist').</title>
        <authorList>
            <person name="Bruna T."/>
            <person name="Aryal R."/>
            <person name="Dudchenko O."/>
            <person name="Sargent D.J."/>
            <person name="Mead D."/>
            <person name="Buti M."/>
            <person name="Cavallini A."/>
            <person name="Hytonen T."/>
            <person name="Andres J."/>
            <person name="Pham M."/>
            <person name="Weisz D."/>
            <person name="Mascagni F."/>
            <person name="Usai G."/>
            <person name="Natali L."/>
            <person name="Bassil N."/>
            <person name="Fernandez G.E."/>
            <person name="Lomsadze A."/>
            <person name="Armour M."/>
            <person name="Olukolu B."/>
            <person name="Poorten T."/>
            <person name="Britton C."/>
            <person name="Davik J."/>
            <person name="Ashrafi H."/>
            <person name="Aiden E.L."/>
            <person name="Borodovsky M."/>
            <person name="Worthington M."/>
        </authorList>
    </citation>
    <scope>NUCLEOTIDE SEQUENCE [LARGE SCALE GENOMIC DNA]</scope>
    <source>
        <strain evidence="4">PI 553951</strain>
    </source>
</reference>
<evidence type="ECO:0000313" key="4">
    <source>
        <dbReference type="EMBL" id="KAK9930878.1"/>
    </source>
</evidence>
<accession>A0AAW1X1X0</accession>